<dbReference type="RefSeq" id="XP_020995376.1">
    <property type="nucleotide sequence ID" value="XM_021139717.2"/>
</dbReference>
<feature type="coiled-coil region" evidence="1">
    <location>
        <begin position="72"/>
        <end position="141"/>
    </location>
</feature>
<reference evidence="3" key="1">
    <citation type="journal article" date="2016" name="Nat. Genet.">
        <title>The genome sequences of Arachis duranensis and Arachis ipaensis, the diploid ancestors of cultivated peanut.</title>
        <authorList>
            <person name="Bertioli D.J."/>
            <person name="Cannon S.B."/>
            <person name="Froenicke L."/>
            <person name="Huang G."/>
            <person name="Farmer A.D."/>
            <person name="Cannon E.K."/>
            <person name="Liu X."/>
            <person name="Gao D."/>
            <person name="Clevenger J."/>
            <person name="Dash S."/>
            <person name="Ren L."/>
            <person name="Moretzsohn M.C."/>
            <person name="Shirasawa K."/>
            <person name="Huang W."/>
            <person name="Vidigal B."/>
            <person name="Abernathy B."/>
            <person name="Chu Y."/>
            <person name="Niederhuth C.E."/>
            <person name="Umale P."/>
            <person name="Araujo A.C."/>
            <person name="Kozik A."/>
            <person name="Kim K.D."/>
            <person name="Burow M.D."/>
            <person name="Varshney R.K."/>
            <person name="Wang X."/>
            <person name="Zhang X."/>
            <person name="Barkley N."/>
            <person name="Guimaraes P.M."/>
            <person name="Isobe S."/>
            <person name="Guo B."/>
            <person name="Liao B."/>
            <person name="Stalker H.T."/>
            <person name="Schmitz R.J."/>
            <person name="Scheffler B.E."/>
            <person name="Leal-Bertioli S.C."/>
            <person name="Xun X."/>
            <person name="Jackson S.A."/>
            <person name="Michelmore R."/>
            <person name="Ozias-Akins P."/>
        </authorList>
    </citation>
    <scope>NUCLEOTIDE SEQUENCE [LARGE SCALE GENOMIC DNA]</scope>
    <source>
        <strain evidence="3">cv. V14167</strain>
    </source>
</reference>
<proteinExistence type="predicted"/>
<feature type="coiled-coil region" evidence="1">
    <location>
        <begin position="358"/>
        <end position="413"/>
    </location>
</feature>
<keyword evidence="3" id="KW-1185">Reference proteome</keyword>
<dbReference type="Proteomes" id="UP000515211">
    <property type="component" value="Chromosome 4"/>
</dbReference>
<sequence>MDLQPKTEPASPPIPASSGNHGSLNELSISELFSGLRTNCDKVEEVLLARDAKHKAEIDSLVVKYELEMLQRLHTEDQLKKKEQQYQNLERKWLDDNDAIVALRIRCSELEDENKKNLETIQKLKDENYRLEKEKINEDARVLNEMAVPDSPPFKRKKGIGHCIGESDELEESVIGLFHECWGRASYLDTKIFLGDHSQLQSELERMTPNSVAMKILRATRKNVVARGIQLKEGGETATLSSPSKSDSGASASQKVIPILESQPIPPISTLDSLTAHPPPSSSEMILAELEGIYDQSFDGLAWSEKHILPHSHISMDDVSIKNHLQLLVRDGIRMAGICAALARELEKTPLNATHSSLVASQAEVVSLKEAKRELEEERDSLLSDLGKARAKAKQAEAALAMSDELRKEAEESYTRIFGERLDLVDELTKARDKYVELKESVAEGMDEIFANLKAQFRVIAPEVDLSLISLDNIVVDGKIVLAPEEDEEVPLPDPKT</sequence>
<dbReference type="GeneID" id="107482404"/>
<gene>
    <name evidence="4" type="primary">LOC107482404</name>
</gene>
<evidence type="ECO:0000256" key="1">
    <source>
        <dbReference type="SAM" id="Coils"/>
    </source>
</evidence>
<name>A0A6P5NHB7_ARADU</name>
<accession>A0A6P5NHB7</accession>
<evidence type="ECO:0000256" key="2">
    <source>
        <dbReference type="SAM" id="MobiDB-lite"/>
    </source>
</evidence>
<reference evidence="4" key="2">
    <citation type="submission" date="2025-08" db="UniProtKB">
        <authorList>
            <consortium name="RefSeq"/>
        </authorList>
    </citation>
    <scope>IDENTIFICATION</scope>
    <source>
        <tissue evidence="4">Whole plant</tissue>
    </source>
</reference>
<protein>
    <submittedName>
        <fullName evidence="4">Uncharacterized protein LOC107482404 isoform X1</fullName>
    </submittedName>
</protein>
<keyword evidence="1" id="KW-0175">Coiled coil</keyword>
<evidence type="ECO:0000313" key="3">
    <source>
        <dbReference type="Proteomes" id="UP000515211"/>
    </source>
</evidence>
<evidence type="ECO:0000313" key="4">
    <source>
        <dbReference type="RefSeq" id="XP_020995376.1"/>
    </source>
</evidence>
<feature type="region of interest" description="Disordered" evidence="2">
    <location>
        <begin position="1"/>
        <end position="22"/>
    </location>
</feature>
<organism evidence="3 4">
    <name type="scientific">Arachis duranensis</name>
    <name type="common">Wild peanut</name>
    <dbReference type="NCBI Taxonomy" id="130453"/>
    <lineage>
        <taxon>Eukaryota</taxon>
        <taxon>Viridiplantae</taxon>
        <taxon>Streptophyta</taxon>
        <taxon>Embryophyta</taxon>
        <taxon>Tracheophyta</taxon>
        <taxon>Spermatophyta</taxon>
        <taxon>Magnoliopsida</taxon>
        <taxon>eudicotyledons</taxon>
        <taxon>Gunneridae</taxon>
        <taxon>Pentapetalae</taxon>
        <taxon>rosids</taxon>
        <taxon>fabids</taxon>
        <taxon>Fabales</taxon>
        <taxon>Fabaceae</taxon>
        <taxon>Papilionoideae</taxon>
        <taxon>50 kb inversion clade</taxon>
        <taxon>dalbergioids sensu lato</taxon>
        <taxon>Dalbergieae</taxon>
        <taxon>Pterocarpus clade</taxon>
        <taxon>Arachis</taxon>
    </lineage>
</organism>
<dbReference type="AlphaFoldDB" id="A0A6P5NHB7"/>